<dbReference type="EC" id="7.1.1.-" evidence="2"/>
<comment type="similarity">
    <text evidence="1 2">Belongs to the complex I subunit 6 family.</text>
</comment>
<evidence type="ECO:0000256" key="1">
    <source>
        <dbReference type="ARBA" id="ARBA00005698"/>
    </source>
</evidence>
<dbReference type="GO" id="GO:0005886">
    <property type="term" value="C:plasma membrane"/>
    <property type="evidence" value="ECO:0007669"/>
    <property type="project" value="UniProtKB-SubCell"/>
</dbReference>
<organism evidence="3 4">
    <name type="scientific">Parapedobacter composti</name>
    <dbReference type="NCBI Taxonomy" id="623281"/>
    <lineage>
        <taxon>Bacteria</taxon>
        <taxon>Pseudomonadati</taxon>
        <taxon>Bacteroidota</taxon>
        <taxon>Sphingobacteriia</taxon>
        <taxon>Sphingobacteriales</taxon>
        <taxon>Sphingobacteriaceae</taxon>
        <taxon>Parapedobacter</taxon>
    </lineage>
</organism>
<feature type="transmembrane region" description="Helical" evidence="2">
    <location>
        <begin position="6"/>
        <end position="25"/>
    </location>
</feature>
<keyword evidence="2" id="KW-0812">Transmembrane</keyword>
<accession>A0A1I1JYI7</accession>
<gene>
    <name evidence="3" type="ORF">SAMN05421747_113106</name>
</gene>
<dbReference type="STRING" id="623281.SAMN05421747_113106"/>
<dbReference type="OrthoDB" id="981464at2"/>
<feature type="transmembrane region" description="Helical" evidence="2">
    <location>
        <begin position="97"/>
        <end position="116"/>
    </location>
</feature>
<keyword evidence="2" id="KW-1133">Transmembrane helix</keyword>
<feature type="transmembrane region" description="Helical" evidence="2">
    <location>
        <begin position="154"/>
        <end position="176"/>
    </location>
</feature>
<dbReference type="GO" id="GO:0048038">
    <property type="term" value="F:quinone binding"/>
    <property type="evidence" value="ECO:0007669"/>
    <property type="project" value="UniProtKB-UniRule"/>
</dbReference>
<keyword evidence="2" id="KW-0472">Membrane</keyword>
<evidence type="ECO:0000313" key="3">
    <source>
        <dbReference type="EMBL" id="SFC53002.1"/>
    </source>
</evidence>
<dbReference type="Proteomes" id="UP000199577">
    <property type="component" value="Unassembled WGS sequence"/>
</dbReference>
<keyword evidence="2" id="KW-1003">Cell membrane</keyword>
<feature type="transmembrane region" description="Helical" evidence="2">
    <location>
        <begin position="55"/>
        <end position="76"/>
    </location>
</feature>
<dbReference type="AlphaFoldDB" id="A0A1I1JYI7"/>
<proteinExistence type="inferred from homology"/>
<dbReference type="GO" id="GO:0008137">
    <property type="term" value="F:NADH dehydrogenase (ubiquinone) activity"/>
    <property type="evidence" value="ECO:0007669"/>
    <property type="project" value="UniProtKB-UniRule"/>
</dbReference>
<keyword evidence="2" id="KW-0874">Quinone</keyword>
<dbReference type="InterPro" id="IPR001457">
    <property type="entry name" value="NADH_UbQ/plastoQ_OxRdtase_su6"/>
</dbReference>
<evidence type="ECO:0000313" key="4">
    <source>
        <dbReference type="Proteomes" id="UP000199577"/>
    </source>
</evidence>
<dbReference type="PANTHER" id="PTHR33269">
    <property type="entry name" value="NADH-UBIQUINONE OXIDOREDUCTASE CHAIN 6"/>
    <property type="match status" value="1"/>
</dbReference>
<sequence length="182" mass="20212">MDMQTIVFYSLAFAAVFSAILLVSLRNIARSLFLFFVVLFAVAGLYLFALADFVAITQVMVYVGGILILMLFAFMLSNREMFRQLQRGTAHFIAIPVWQALPIAILFLTVMLYTALHVGRNEPPWITASREAGTVIRAADNTVEQLGVHTMTHYLLPFEVVSVLLMMALIGAAHLARKEGDA</sequence>
<keyword evidence="4" id="KW-1185">Reference proteome</keyword>
<name>A0A1I1JYI7_9SPHI</name>
<comment type="catalytic activity">
    <reaction evidence="2">
        <text>a quinone + NADH + 5 H(+)(in) = a quinol + NAD(+) + 4 H(+)(out)</text>
        <dbReference type="Rhea" id="RHEA:57888"/>
        <dbReference type="ChEBI" id="CHEBI:15378"/>
        <dbReference type="ChEBI" id="CHEBI:24646"/>
        <dbReference type="ChEBI" id="CHEBI:57540"/>
        <dbReference type="ChEBI" id="CHEBI:57945"/>
        <dbReference type="ChEBI" id="CHEBI:132124"/>
    </reaction>
</comment>
<dbReference type="PANTHER" id="PTHR33269:SF17">
    <property type="entry name" value="NADH-UBIQUINONE OXIDOREDUCTASE CHAIN 6"/>
    <property type="match status" value="1"/>
</dbReference>
<protein>
    <recommendedName>
        <fullName evidence="2">NADH-quinone oxidoreductase subunit J</fullName>
        <ecNumber evidence="2">7.1.1.-</ecNumber>
    </recommendedName>
</protein>
<feature type="transmembrane region" description="Helical" evidence="2">
    <location>
        <begin position="32"/>
        <end position="49"/>
    </location>
</feature>
<comment type="function">
    <text evidence="2">NDH-1 shuttles electrons from NADH, via FMN and iron-sulfur (Fe-S) centers, to quinones in the respiratory chain. Couples the redox reaction to proton translocation (for every two electrons transferred, four hydrogen ions are translocated across the cytoplasmic membrane), and thus conserves the redox energy in a proton gradient.</text>
</comment>
<keyword evidence="2" id="KW-0520">NAD</keyword>
<dbReference type="InterPro" id="IPR042106">
    <property type="entry name" value="Nuo/plastoQ_OxRdtase_6_NuoJ"/>
</dbReference>
<dbReference type="Gene3D" id="1.20.120.1200">
    <property type="entry name" value="NADH-ubiquinone/plastoquinone oxidoreductase chain 6, subunit NuoJ"/>
    <property type="match status" value="1"/>
</dbReference>
<evidence type="ECO:0000256" key="2">
    <source>
        <dbReference type="RuleBase" id="RU004429"/>
    </source>
</evidence>
<dbReference type="EMBL" id="FOLL01000013">
    <property type="protein sequence ID" value="SFC53002.1"/>
    <property type="molecule type" value="Genomic_DNA"/>
</dbReference>
<comment type="subcellular location">
    <subcellularLocation>
        <location evidence="2">Cell membrane</location>
        <topology evidence="2">Multi-pass membrane protein</topology>
    </subcellularLocation>
</comment>
<reference evidence="4" key="1">
    <citation type="submission" date="2016-10" db="EMBL/GenBank/DDBJ databases">
        <authorList>
            <person name="Varghese N."/>
            <person name="Submissions S."/>
        </authorList>
    </citation>
    <scope>NUCLEOTIDE SEQUENCE [LARGE SCALE GENOMIC DNA]</scope>
    <source>
        <strain evidence="4">DSM 22900</strain>
    </source>
</reference>
<dbReference type="Pfam" id="PF00499">
    <property type="entry name" value="Oxidored_q3"/>
    <property type="match status" value="1"/>
</dbReference>